<dbReference type="Proteomes" id="UP001610446">
    <property type="component" value="Unassembled WGS sequence"/>
</dbReference>
<organism evidence="1 2">
    <name type="scientific">Aspergillus pseudoustus</name>
    <dbReference type="NCBI Taxonomy" id="1810923"/>
    <lineage>
        <taxon>Eukaryota</taxon>
        <taxon>Fungi</taxon>
        <taxon>Dikarya</taxon>
        <taxon>Ascomycota</taxon>
        <taxon>Pezizomycotina</taxon>
        <taxon>Eurotiomycetes</taxon>
        <taxon>Eurotiomycetidae</taxon>
        <taxon>Eurotiales</taxon>
        <taxon>Aspergillaceae</taxon>
        <taxon>Aspergillus</taxon>
        <taxon>Aspergillus subgen. Nidulantes</taxon>
    </lineage>
</organism>
<dbReference type="EMBL" id="JBFXLU010000074">
    <property type="protein sequence ID" value="KAL2845204.1"/>
    <property type="molecule type" value="Genomic_DNA"/>
</dbReference>
<evidence type="ECO:0000313" key="2">
    <source>
        <dbReference type="Proteomes" id="UP001610446"/>
    </source>
</evidence>
<protein>
    <recommendedName>
        <fullName evidence="3">F-box domain-containing protein</fullName>
    </recommendedName>
</protein>
<evidence type="ECO:0000313" key="1">
    <source>
        <dbReference type="EMBL" id="KAL2845204.1"/>
    </source>
</evidence>
<evidence type="ECO:0008006" key="3">
    <source>
        <dbReference type="Google" id="ProtNLM"/>
    </source>
</evidence>
<name>A0ABR4K066_9EURO</name>
<gene>
    <name evidence="1" type="ORF">BJY01DRAFT_263698</name>
</gene>
<comment type="caution">
    <text evidence="1">The sequence shown here is derived from an EMBL/GenBank/DDBJ whole genome shotgun (WGS) entry which is preliminary data.</text>
</comment>
<feature type="non-terminal residue" evidence="1">
    <location>
        <position position="1"/>
    </location>
</feature>
<sequence>MALQLPLELVDQIAQYRRRDARSYLAQYALVCRNWQAAFEPYIYDQLCVHSEDYLTGKGIITLAHFQSLTSTTHHAIARRKMVREIIYRVILPFDLPDYKSIVTRARGPTYKLDNAVRIANDDTFKAGVLNLFNILTSWGAECRLTLCLRTIGRDEDVIEPGTERVSSASDYYDYARGKWAVRPYRAQFPKSIGVGQQQQHPQLPSALCVGSLEFEGPYFMGDRIHRYEKPVWPEAACCIAQACPAFSHFRWEAEDDIRPDHLDYMQQRRESFANGLLRLPSTLRKFEFLQTPEPVFHQSFSAPLLAPSAIDLFSTNLRIISVRLEKLLLCAVPLANDFLCPLDSHGEPRGECMVWPNLKELEIQRGNFLPEGVWLLDPTSDTEDAGIDDLDDSASDYTEQLEDFMANDFFCYRAVLKTELCHLANISLGYAARCMPRLESIDFYFTFMPDTFFAFEREEAGEGNVATLMWKGKCGYRPDERVARAWGFKLGEVNSETEVEEDERHVHNVMISNWSG</sequence>
<keyword evidence="2" id="KW-1185">Reference proteome</keyword>
<proteinExistence type="predicted"/>
<reference evidence="1 2" key="1">
    <citation type="submission" date="2024-07" db="EMBL/GenBank/DDBJ databases">
        <title>Section-level genome sequencing and comparative genomics of Aspergillus sections Usti and Cavernicolus.</title>
        <authorList>
            <consortium name="Lawrence Berkeley National Laboratory"/>
            <person name="Nybo J.L."/>
            <person name="Vesth T.C."/>
            <person name="Theobald S."/>
            <person name="Frisvad J.C."/>
            <person name="Larsen T.O."/>
            <person name="Kjaerboelling I."/>
            <person name="Rothschild-Mancinelli K."/>
            <person name="Lyhne E.K."/>
            <person name="Kogle M.E."/>
            <person name="Barry K."/>
            <person name="Clum A."/>
            <person name="Na H."/>
            <person name="Ledsgaard L."/>
            <person name="Lin J."/>
            <person name="Lipzen A."/>
            <person name="Kuo A."/>
            <person name="Riley R."/>
            <person name="Mondo S."/>
            <person name="Labutti K."/>
            <person name="Haridas S."/>
            <person name="Pangalinan J."/>
            <person name="Salamov A.A."/>
            <person name="Simmons B.A."/>
            <person name="Magnuson J.K."/>
            <person name="Chen J."/>
            <person name="Drula E."/>
            <person name="Henrissat B."/>
            <person name="Wiebenga A."/>
            <person name="Lubbers R.J."/>
            <person name="Gomes A.C."/>
            <person name="Makela M.R."/>
            <person name="Stajich J."/>
            <person name="Grigoriev I.V."/>
            <person name="Mortensen U.H."/>
            <person name="De Vries R.P."/>
            <person name="Baker S.E."/>
            <person name="Andersen M.R."/>
        </authorList>
    </citation>
    <scope>NUCLEOTIDE SEQUENCE [LARGE SCALE GENOMIC DNA]</scope>
    <source>
        <strain evidence="1 2">CBS 123904</strain>
    </source>
</reference>
<accession>A0ABR4K066</accession>